<dbReference type="EMBL" id="CP028942">
    <property type="protein sequence ID" value="QKM65145.1"/>
    <property type="molecule type" value="Genomic_DNA"/>
</dbReference>
<evidence type="ECO:0000313" key="1">
    <source>
        <dbReference type="EMBL" id="QKM65145.1"/>
    </source>
</evidence>
<organism evidence="1 2">
    <name type="scientific">Polynucleobacter tropicus</name>
    <dbReference type="NCBI Taxonomy" id="1743174"/>
    <lineage>
        <taxon>Bacteria</taxon>
        <taxon>Pseudomonadati</taxon>
        <taxon>Pseudomonadota</taxon>
        <taxon>Betaproteobacteria</taxon>
        <taxon>Burkholderiales</taxon>
        <taxon>Burkholderiaceae</taxon>
        <taxon>Polynucleobacter</taxon>
    </lineage>
</organism>
<protein>
    <submittedName>
        <fullName evidence="1">DUF1841 domain-containing protein</fullName>
    </submittedName>
</protein>
<dbReference type="KEGG" id="ptrp:DCO17_07790"/>
<evidence type="ECO:0000313" key="2">
    <source>
        <dbReference type="Proteomes" id="UP000503312"/>
    </source>
</evidence>
<proteinExistence type="predicted"/>
<dbReference type="Pfam" id="PF08897">
    <property type="entry name" value="DUF1841"/>
    <property type="match status" value="1"/>
</dbReference>
<reference evidence="1 2" key="1">
    <citation type="submission" date="2018-04" db="EMBL/GenBank/DDBJ databases">
        <title>Polynucleobacter sp. UH21B genome.</title>
        <authorList>
            <person name="Hahn M.W."/>
        </authorList>
    </citation>
    <scope>NUCLEOTIDE SEQUENCE [LARGE SCALE GENOMIC DNA]</scope>
    <source>
        <strain evidence="1 2">MWH-UH21B</strain>
    </source>
</reference>
<sequence>MVDILAKLATLTVHNALLSHYVDLKKKLLKEKFVALFNPTREEVRRFFCDTWKKKSEGQILDSMETLASDWIAQHPEYHNLLADPEGALSQDYTPERGETNPFLHLSMHLSISEQISINQPPGIREIAEKLSKKLGSEHEAQHLMMECLGQVMWESQREGKPLNPENYLEALRKLC</sequence>
<dbReference type="Proteomes" id="UP000503312">
    <property type="component" value="Chromosome"/>
</dbReference>
<dbReference type="AlphaFoldDB" id="A0A6M9Q204"/>
<name>A0A6M9Q204_9BURK</name>
<dbReference type="InterPro" id="IPR014993">
    <property type="entry name" value="DUF1841"/>
</dbReference>
<accession>A0A6M9Q204</accession>
<gene>
    <name evidence="1" type="ORF">DCO17_07790</name>
</gene>
<keyword evidence="2" id="KW-1185">Reference proteome</keyword>